<dbReference type="PANTHER" id="PTHR30093:SF2">
    <property type="entry name" value="TYPE II SECRETION SYSTEM PROTEIN H"/>
    <property type="match status" value="1"/>
</dbReference>
<reference evidence="4" key="1">
    <citation type="submission" date="2011-02" db="EMBL/GenBank/DDBJ databases">
        <title>The complete genome of Planctomyces brasiliensis DSM 5305.</title>
        <authorList>
            <person name="Lucas S."/>
            <person name="Copeland A."/>
            <person name="Lapidus A."/>
            <person name="Bruce D."/>
            <person name="Goodwin L."/>
            <person name="Pitluck S."/>
            <person name="Kyrpides N."/>
            <person name="Mavromatis K."/>
            <person name="Pagani I."/>
            <person name="Ivanova N."/>
            <person name="Ovchinnikova G."/>
            <person name="Lu M."/>
            <person name="Detter J.C."/>
            <person name="Han C."/>
            <person name="Land M."/>
            <person name="Hauser L."/>
            <person name="Markowitz V."/>
            <person name="Cheng J.-F."/>
            <person name="Hugenholtz P."/>
            <person name="Woyke T."/>
            <person name="Wu D."/>
            <person name="Tindall B."/>
            <person name="Pomrenke H.G."/>
            <person name="Brambilla E."/>
            <person name="Klenk H.-P."/>
            <person name="Eisen J.A."/>
        </authorList>
    </citation>
    <scope>NUCLEOTIDE SEQUENCE [LARGE SCALE GENOMIC DNA]</scope>
    <source>
        <strain evidence="4">ATCC 49424 / DSM 5305 / JCM 21570 / NBRC 103401 / IFAM 1448</strain>
    </source>
</reference>
<keyword evidence="1" id="KW-0488">Methylation</keyword>
<dbReference type="KEGG" id="pbs:Plabr_2549"/>
<dbReference type="GO" id="GO:0015627">
    <property type="term" value="C:type II protein secretion system complex"/>
    <property type="evidence" value="ECO:0007669"/>
    <property type="project" value="InterPro"/>
</dbReference>
<dbReference type="PANTHER" id="PTHR30093">
    <property type="entry name" value="GENERAL SECRETION PATHWAY PROTEIN G"/>
    <property type="match status" value="1"/>
</dbReference>
<dbReference type="PRINTS" id="PR00813">
    <property type="entry name" value="BCTERIALGSPG"/>
</dbReference>
<dbReference type="NCBIfam" id="TIGR02532">
    <property type="entry name" value="IV_pilin_GFxxxE"/>
    <property type="match status" value="1"/>
</dbReference>
<evidence type="ECO:0000313" key="3">
    <source>
        <dbReference type="EMBL" id="ADY60149.1"/>
    </source>
</evidence>
<feature type="transmembrane region" description="Helical" evidence="2">
    <location>
        <begin position="21"/>
        <end position="45"/>
    </location>
</feature>
<evidence type="ECO:0000256" key="1">
    <source>
        <dbReference type="ARBA" id="ARBA00022481"/>
    </source>
</evidence>
<protein>
    <recommendedName>
        <fullName evidence="5">Prepilin-type N-terminal cleavage/methylation domain-containing protein</fullName>
    </recommendedName>
</protein>
<dbReference type="eggNOG" id="COG2165">
    <property type="taxonomic scope" value="Bacteria"/>
</dbReference>
<keyword evidence="2" id="KW-0472">Membrane</keyword>
<dbReference type="Pfam" id="PF07963">
    <property type="entry name" value="N_methyl"/>
    <property type="match status" value="1"/>
</dbReference>
<dbReference type="HOGENOM" id="CLU_862408_0_0_0"/>
<gene>
    <name evidence="3" type="ordered locus">Plabr_2549</name>
</gene>
<name>F0SPZ9_RUBBR</name>
<accession>F0SPZ9</accession>
<dbReference type="Gene3D" id="3.30.700.10">
    <property type="entry name" value="Glycoprotein, Type 4 Pilin"/>
    <property type="match status" value="1"/>
</dbReference>
<evidence type="ECO:0008006" key="5">
    <source>
        <dbReference type="Google" id="ProtNLM"/>
    </source>
</evidence>
<dbReference type="EMBL" id="CP002546">
    <property type="protein sequence ID" value="ADY60149.1"/>
    <property type="molecule type" value="Genomic_DNA"/>
</dbReference>
<dbReference type="InterPro" id="IPR045584">
    <property type="entry name" value="Pilin-like"/>
</dbReference>
<keyword evidence="2" id="KW-1133">Transmembrane helix</keyword>
<dbReference type="STRING" id="756272.Plabr_2549"/>
<dbReference type="Proteomes" id="UP000006860">
    <property type="component" value="Chromosome"/>
</dbReference>
<dbReference type="SUPFAM" id="SSF54523">
    <property type="entry name" value="Pili subunits"/>
    <property type="match status" value="1"/>
</dbReference>
<dbReference type="InterPro" id="IPR012902">
    <property type="entry name" value="N_methyl_site"/>
</dbReference>
<sequence length="308" mass="33422">MRHGVRKSDGVQQHRSQNSQNSGFTLIELLVAIGIIGLLAGLLLAGVQSAISAASTAKAANELRNLETALTSFHSEFGQYPPSYIILHETASGWGNTDTATVRSLAILRKIWPNFNPTDIDINQDGTVAADTDPVELHGEECLAFFLGGVVDNSNLIGFSKNVANPFSRTGDSRIGPFYEFDPARFVDKDGDGMPEYLDTYSGQQNPILYFSSYDGRGYRVAEITGTGAPSYRQSSLVNGIYRQGVETNPTMGQADDTPAWNQKTYQLISPGVDTFYGEGGYYKADDTGGMAQEDRDNLTNFVSGKLN</sequence>
<dbReference type="RefSeq" id="WP_013628873.1">
    <property type="nucleotide sequence ID" value="NC_015174.1"/>
</dbReference>
<dbReference type="InterPro" id="IPR000983">
    <property type="entry name" value="Bac_GSPG_pilin"/>
</dbReference>
<evidence type="ECO:0000256" key="2">
    <source>
        <dbReference type="SAM" id="Phobius"/>
    </source>
</evidence>
<dbReference type="PROSITE" id="PS00409">
    <property type="entry name" value="PROKAR_NTER_METHYL"/>
    <property type="match status" value="1"/>
</dbReference>
<dbReference type="GO" id="GO:0015628">
    <property type="term" value="P:protein secretion by the type II secretion system"/>
    <property type="evidence" value="ECO:0007669"/>
    <property type="project" value="InterPro"/>
</dbReference>
<dbReference type="AlphaFoldDB" id="F0SPZ9"/>
<evidence type="ECO:0000313" key="4">
    <source>
        <dbReference type="Proteomes" id="UP000006860"/>
    </source>
</evidence>
<dbReference type="OrthoDB" id="209747at2"/>
<proteinExistence type="predicted"/>
<organism evidence="3 4">
    <name type="scientific">Rubinisphaera brasiliensis (strain ATCC 49424 / DSM 5305 / JCM 21570 / IAM 15109 / NBRC 103401 / IFAM 1448)</name>
    <name type="common">Planctomyces brasiliensis</name>
    <dbReference type="NCBI Taxonomy" id="756272"/>
    <lineage>
        <taxon>Bacteria</taxon>
        <taxon>Pseudomonadati</taxon>
        <taxon>Planctomycetota</taxon>
        <taxon>Planctomycetia</taxon>
        <taxon>Planctomycetales</taxon>
        <taxon>Planctomycetaceae</taxon>
        <taxon>Rubinisphaera</taxon>
    </lineage>
</organism>
<keyword evidence="4" id="KW-1185">Reference proteome</keyword>
<keyword evidence="2" id="KW-0812">Transmembrane</keyword>